<keyword evidence="3" id="KW-1185">Reference proteome</keyword>
<proteinExistence type="predicted"/>
<dbReference type="AlphaFoldDB" id="A0A4R8DFZ3"/>
<feature type="transmembrane region" description="Helical" evidence="1">
    <location>
        <begin position="69"/>
        <end position="87"/>
    </location>
</feature>
<name>A0A4R8DFZ3_9BACT</name>
<keyword evidence="1" id="KW-1133">Transmembrane helix</keyword>
<sequence>MELDQLKDSWRQLDDAPPLRVDLPALLQKAERAAAGPLRRMKRNVLLQSVTLVIVYVLAYTQFQGPERIPVGVFYLLMILTAGVYYGKKYRLLKNMENIRADEDLLTNFTHQLERFKSLIGLELWITYMLLLLVMWFVCWLLWAYQRHDFYSFLGLPLHRGQEALVVGGWTLCAFALMVPGHYVTIWYNQRRYGRHIDALEKTLQELEQ</sequence>
<dbReference type="Proteomes" id="UP000294498">
    <property type="component" value="Unassembled WGS sequence"/>
</dbReference>
<accession>A0A4R8DFZ3</accession>
<reference evidence="2 3" key="1">
    <citation type="submission" date="2019-03" db="EMBL/GenBank/DDBJ databases">
        <title>Genomic Encyclopedia of Type Strains, Phase IV (KMG-IV): sequencing the most valuable type-strain genomes for metagenomic binning, comparative biology and taxonomic classification.</title>
        <authorList>
            <person name="Goeker M."/>
        </authorList>
    </citation>
    <scope>NUCLEOTIDE SEQUENCE [LARGE SCALE GENOMIC DNA]</scope>
    <source>
        <strain evidence="2 3">DSM 100059</strain>
    </source>
</reference>
<keyword evidence="1" id="KW-0472">Membrane</keyword>
<evidence type="ECO:0000256" key="1">
    <source>
        <dbReference type="SAM" id="Phobius"/>
    </source>
</evidence>
<feature type="transmembrane region" description="Helical" evidence="1">
    <location>
        <begin position="165"/>
        <end position="188"/>
    </location>
</feature>
<evidence type="ECO:0000313" key="3">
    <source>
        <dbReference type="Proteomes" id="UP000294498"/>
    </source>
</evidence>
<protein>
    <submittedName>
        <fullName evidence="2">Uncharacterized protein</fullName>
    </submittedName>
</protein>
<organism evidence="2 3">
    <name type="scientific">Dinghuibacter silviterrae</name>
    <dbReference type="NCBI Taxonomy" id="1539049"/>
    <lineage>
        <taxon>Bacteria</taxon>
        <taxon>Pseudomonadati</taxon>
        <taxon>Bacteroidota</taxon>
        <taxon>Chitinophagia</taxon>
        <taxon>Chitinophagales</taxon>
        <taxon>Chitinophagaceae</taxon>
        <taxon>Dinghuibacter</taxon>
    </lineage>
</organism>
<comment type="caution">
    <text evidence="2">The sequence shown here is derived from an EMBL/GenBank/DDBJ whole genome shotgun (WGS) entry which is preliminary data.</text>
</comment>
<feature type="transmembrane region" description="Helical" evidence="1">
    <location>
        <begin position="45"/>
        <end position="63"/>
    </location>
</feature>
<dbReference type="EMBL" id="SODV01000002">
    <property type="protein sequence ID" value="TDW96533.1"/>
    <property type="molecule type" value="Genomic_DNA"/>
</dbReference>
<evidence type="ECO:0000313" key="2">
    <source>
        <dbReference type="EMBL" id="TDW96533.1"/>
    </source>
</evidence>
<gene>
    <name evidence="2" type="ORF">EDB95_4364</name>
</gene>
<keyword evidence="1" id="KW-0812">Transmembrane</keyword>
<dbReference type="OrthoDB" id="652948at2"/>
<feature type="transmembrane region" description="Helical" evidence="1">
    <location>
        <begin position="125"/>
        <end position="145"/>
    </location>
</feature>